<keyword evidence="5" id="KW-1185">Reference proteome</keyword>
<dbReference type="SUPFAM" id="SSF53613">
    <property type="entry name" value="Ribokinase-like"/>
    <property type="match status" value="1"/>
</dbReference>
<dbReference type="GO" id="GO:0008478">
    <property type="term" value="F:pyridoxal kinase activity"/>
    <property type="evidence" value="ECO:0007669"/>
    <property type="project" value="UniProtKB-EC"/>
</dbReference>
<feature type="signal peptide" evidence="2">
    <location>
        <begin position="1"/>
        <end position="32"/>
    </location>
</feature>
<evidence type="ECO:0000259" key="3">
    <source>
        <dbReference type="Pfam" id="PF08543"/>
    </source>
</evidence>
<dbReference type="PROSITE" id="PS51257">
    <property type="entry name" value="PROKAR_LIPOPROTEIN"/>
    <property type="match status" value="1"/>
</dbReference>
<dbReference type="Proteomes" id="UP001477672">
    <property type="component" value="Unassembled WGS sequence"/>
</dbReference>
<dbReference type="EC" id="2.7.1.35" evidence="4"/>
<feature type="chain" id="PRO_5047222142" evidence="2">
    <location>
        <begin position="33"/>
        <end position="278"/>
    </location>
</feature>
<dbReference type="InterPro" id="IPR013749">
    <property type="entry name" value="PM/HMP-P_kinase-1"/>
</dbReference>
<evidence type="ECO:0000256" key="2">
    <source>
        <dbReference type="SAM" id="SignalP"/>
    </source>
</evidence>
<comment type="caution">
    <text evidence="4">The sequence shown here is derived from an EMBL/GenBank/DDBJ whole genome shotgun (WGS) entry which is preliminary data.</text>
</comment>
<dbReference type="EMBL" id="JBBMFA010000084">
    <property type="protein sequence ID" value="MEQ2520240.1"/>
    <property type="molecule type" value="Genomic_DNA"/>
</dbReference>
<organism evidence="4 5">
    <name type="scientific">Ruthenibacterium intestinale</name>
    <dbReference type="NCBI Taxonomy" id="3133163"/>
    <lineage>
        <taxon>Bacteria</taxon>
        <taxon>Bacillati</taxon>
        <taxon>Bacillota</taxon>
        <taxon>Clostridia</taxon>
        <taxon>Eubacteriales</taxon>
        <taxon>Oscillospiraceae</taxon>
        <taxon>Ruthenibacterium</taxon>
    </lineage>
</organism>
<dbReference type="PANTHER" id="PTHR20858">
    <property type="entry name" value="PHOSPHOMETHYLPYRIMIDINE KINASE"/>
    <property type="match status" value="1"/>
</dbReference>
<sequence length="278" mass="29721">MKRVLCIHDLSCVGRCSLTVILPVLSAMGVQACPLPTALLSTHTGGLGTPAVIRTEAFCRDALAHWERLSLSFDCVYSGYLADAADAELVRRAFAQNPDACKLVDPVLADHGKLYRGVTPALCSAMTDLCKMADILCPNVTESAVLLGLEPDDSPFDRAQLAERIERLHAAFPRARGLVITGARLSDGTHGNAFWQEDNSFCFLPFDPVPQSYPGTGDLFASVLAGALTRGLRLADSVELAAGFVARAAAETLRMGADPRFGTAFERVLSDLTKPKEG</sequence>
<dbReference type="InterPro" id="IPR029056">
    <property type="entry name" value="Ribokinase-like"/>
</dbReference>
<evidence type="ECO:0000256" key="1">
    <source>
        <dbReference type="ARBA" id="ARBA00022977"/>
    </source>
</evidence>
<dbReference type="RefSeq" id="WP_349215781.1">
    <property type="nucleotide sequence ID" value="NZ_JBBMFA010000084.1"/>
</dbReference>
<dbReference type="NCBIfam" id="NF005491">
    <property type="entry name" value="PRK07105.1"/>
    <property type="match status" value="1"/>
</dbReference>
<protein>
    <submittedName>
        <fullName evidence="4">Pyridoxamine kinase</fullName>
        <ecNumber evidence="4">2.7.1.35</ecNumber>
    </submittedName>
</protein>
<name>A0ABV1GEG9_9FIRM</name>
<keyword evidence="4" id="KW-0418">Kinase</keyword>
<keyword evidence="4" id="KW-0808">Transferase</keyword>
<feature type="domain" description="Pyridoxamine kinase/Phosphomethylpyrimidine kinase" evidence="3">
    <location>
        <begin position="25"/>
        <end position="257"/>
    </location>
</feature>
<proteinExistence type="predicted"/>
<dbReference type="PANTHER" id="PTHR20858:SF17">
    <property type="entry name" value="HYDROXYMETHYLPYRIMIDINE_PHOSPHOMETHYLPYRIMIDINE KINASE THI20-RELATED"/>
    <property type="match status" value="1"/>
</dbReference>
<evidence type="ECO:0000313" key="5">
    <source>
        <dbReference type="Proteomes" id="UP001477672"/>
    </source>
</evidence>
<keyword evidence="2" id="KW-0732">Signal</keyword>
<keyword evidence="1" id="KW-0784">Thiamine biosynthesis</keyword>
<reference evidence="4 5" key="1">
    <citation type="submission" date="2024-03" db="EMBL/GenBank/DDBJ databases">
        <title>Human intestinal bacterial collection.</title>
        <authorList>
            <person name="Pauvert C."/>
            <person name="Hitch T.C.A."/>
            <person name="Clavel T."/>
        </authorList>
    </citation>
    <scope>NUCLEOTIDE SEQUENCE [LARGE SCALE GENOMIC DNA]</scope>
    <source>
        <strain evidence="4 5">CLA-JM-H11</strain>
    </source>
</reference>
<gene>
    <name evidence="4" type="ORF">WMO24_07335</name>
</gene>
<dbReference type="Gene3D" id="3.40.1190.20">
    <property type="match status" value="1"/>
</dbReference>
<accession>A0ABV1GEG9</accession>
<dbReference type="Pfam" id="PF08543">
    <property type="entry name" value="Phos_pyr_kin"/>
    <property type="match status" value="1"/>
</dbReference>
<evidence type="ECO:0000313" key="4">
    <source>
        <dbReference type="EMBL" id="MEQ2520240.1"/>
    </source>
</evidence>